<dbReference type="Proteomes" id="UP000036681">
    <property type="component" value="Unplaced"/>
</dbReference>
<evidence type="ECO:0000313" key="2">
    <source>
        <dbReference type="WBParaSite" id="ALUE_0000560601-mRNA-1"/>
    </source>
</evidence>
<proteinExistence type="predicted"/>
<protein>
    <submittedName>
        <fullName evidence="2">Transposase</fullName>
    </submittedName>
</protein>
<dbReference type="AlphaFoldDB" id="A0A0M3HSU7"/>
<keyword evidence="1" id="KW-1185">Reference proteome</keyword>
<sequence length="111" mass="12286">MQDLLPSGSSRPNQPFKNLLERFHVITPLKWELQFIVADGFGRHDGCSWSSSIRWARLLSLSGVVVDTVGVRMEGRVLRIASSQATAQLSASVGALTFIREWLLSCWPSAS</sequence>
<reference evidence="2" key="1">
    <citation type="submission" date="2017-02" db="UniProtKB">
        <authorList>
            <consortium name="WormBaseParasite"/>
        </authorList>
    </citation>
    <scope>IDENTIFICATION</scope>
</reference>
<evidence type="ECO:0000313" key="1">
    <source>
        <dbReference type="Proteomes" id="UP000036681"/>
    </source>
</evidence>
<accession>A0A0M3HSU7</accession>
<name>A0A0M3HSU7_ASCLU</name>
<organism evidence="1 2">
    <name type="scientific">Ascaris lumbricoides</name>
    <name type="common">Giant roundworm</name>
    <dbReference type="NCBI Taxonomy" id="6252"/>
    <lineage>
        <taxon>Eukaryota</taxon>
        <taxon>Metazoa</taxon>
        <taxon>Ecdysozoa</taxon>
        <taxon>Nematoda</taxon>
        <taxon>Chromadorea</taxon>
        <taxon>Rhabditida</taxon>
        <taxon>Spirurina</taxon>
        <taxon>Ascaridomorpha</taxon>
        <taxon>Ascaridoidea</taxon>
        <taxon>Ascarididae</taxon>
        <taxon>Ascaris</taxon>
    </lineage>
</organism>
<dbReference type="WBParaSite" id="ALUE_0000560601-mRNA-1">
    <property type="protein sequence ID" value="ALUE_0000560601-mRNA-1"/>
    <property type="gene ID" value="ALUE_0000560601"/>
</dbReference>